<reference evidence="3" key="1">
    <citation type="journal article" date="2013" name="Science">
        <title>The Amborella genome and the evolution of flowering plants.</title>
        <authorList>
            <consortium name="Amborella Genome Project"/>
        </authorList>
    </citation>
    <scope>NUCLEOTIDE SEQUENCE [LARGE SCALE GENOMIC DNA]</scope>
</reference>
<sequence>MKKSIQSANLYLLMEYMENFRKPCKHWPIATKKLHAMDSVLPWFWIFQGIHVEEIESPDLKALVSKAHHYYGSTRDLKEGEKLFLKEFDNYLASSTKDSNSPEISDDHKRISDPGE</sequence>
<proteinExistence type="predicted"/>
<organism evidence="2 3">
    <name type="scientific">Amborella trichopoda</name>
    <dbReference type="NCBI Taxonomy" id="13333"/>
    <lineage>
        <taxon>Eukaryota</taxon>
        <taxon>Viridiplantae</taxon>
        <taxon>Streptophyta</taxon>
        <taxon>Embryophyta</taxon>
        <taxon>Tracheophyta</taxon>
        <taxon>Spermatophyta</taxon>
        <taxon>Magnoliopsida</taxon>
        <taxon>Amborellales</taxon>
        <taxon>Amborellaceae</taxon>
        <taxon>Amborella</taxon>
    </lineage>
</organism>
<dbReference type="Proteomes" id="UP000017836">
    <property type="component" value="Unassembled WGS sequence"/>
</dbReference>
<evidence type="ECO:0000313" key="2">
    <source>
        <dbReference type="EMBL" id="ERN02218.1"/>
    </source>
</evidence>
<keyword evidence="3" id="KW-1185">Reference proteome</keyword>
<feature type="region of interest" description="Disordered" evidence="1">
    <location>
        <begin position="94"/>
        <end position="116"/>
    </location>
</feature>
<evidence type="ECO:0000313" key="3">
    <source>
        <dbReference type="Proteomes" id="UP000017836"/>
    </source>
</evidence>
<accession>W1P2T8</accession>
<gene>
    <name evidence="2" type="ORF">AMTR_s00045p00213970</name>
</gene>
<protein>
    <submittedName>
        <fullName evidence="2">Uncharacterized protein</fullName>
    </submittedName>
</protein>
<feature type="compositionally biased region" description="Polar residues" evidence="1">
    <location>
        <begin position="94"/>
        <end position="103"/>
    </location>
</feature>
<evidence type="ECO:0000256" key="1">
    <source>
        <dbReference type="SAM" id="MobiDB-lite"/>
    </source>
</evidence>
<name>W1P2T8_AMBTC</name>
<feature type="compositionally biased region" description="Basic and acidic residues" evidence="1">
    <location>
        <begin position="105"/>
        <end position="116"/>
    </location>
</feature>
<dbReference type="Gramene" id="ERN02218">
    <property type="protein sequence ID" value="ERN02218"/>
    <property type="gene ID" value="AMTR_s00045p00213970"/>
</dbReference>
<dbReference type="AlphaFoldDB" id="W1P2T8"/>
<dbReference type="EMBL" id="KI394661">
    <property type="protein sequence ID" value="ERN02218.1"/>
    <property type="molecule type" value="Genomic_DNA"/>
</dbReference>
<dbReference type="HOGENOM" id="CLU_2100159_0_0_1"/>